<dbReference type="Proteomes" id="UP000735302">
    <property type="component" value="Unassembled WGS sequence"/>
</dbReference>
<reference evidence="1 2" key="1">
    <citation type="journal article" date="2021" name="Elife">
        <title>Chloroplast acquisition without the gene transfer in kleptoplastic sea slugs, Plakobranchus ocellatus.</title>
        <authorList>
            <person name="Maeda T."/>
            <person name="Takahashi S."/>
            <person name="Yoshida T."/>
            <person name="Shimamura S."/>
            <person name="Takaki Y."/>
            <person name="Nagai Y."/>
            <person name="Toyoda A."/>
            <person name="Suzuki Y."/>
            <person name="Arimoto A."/>
            <person name="Ishii H."/>
            <person name="Satoh N."/>
            <person name="Nishiyama T."/>
            <person name="Hasebe M."/>
            <person name="Maruyama T."/>
            <person name="Minagawa J."/>
            <person name="Obokata J."/>
            <person name="Shigenobu S."/>
        </authorList>
    </citation>
    <scope>NUCLEOTIDE SEQUENCE [LARGE SCALE GENOMIC DNA]</scope>
</reference>
<keyword evidence="2" id="KW-1185">Reference proteome</keyword>
<dbReference type="AlphaFoldDB" id="A0AAV4A5P4"/>
<gene>
    <name evidence="1" type="ORF">PoB_003008100</name>
</gene>
<proteinExistence type="predicted"/>
<evidence type="ECO:0000313" key="2">
    <source>
        <dbReference type="Proteomes" id="UP000735302"/>
    </source>
</evidence>
<dbReference type="EMBL" id="BLXT01003727">
    <property type="protein sequence ID" value="GFO03576.1"/>
    <property type="molecule type" value="Genomic_DNA"/>
</dbReference>
<protein>
    <submittedName>
        <fullName evidence="1">Uncharacterized protein</fullName>
    </submittedName>
</protein>
<evidence type="ECO:0000313" key="1">
    <source>
        <dbReference type="EMBL" id="GFO03576.1"/>
    </source>
</evidence>
<sequence>MAFPFGANKKFTSHPMCTSTPPLPPSHNWFPSPSCPSCDSPDFAPGVPQDLNPGGATSLLLPADGELYVPMGI</sequence>
<accession>A0AAV4A5P4</accession>
<name>A0AAV4A5P4_9GAST</name>
<organism evidence="1 2">
    <name type="scientific">Plakobranchus ocellatus</name>
    <dbReference type="NCBI Taxonomy" id="259542"/>
    <lineage>
        <taxon>Eukaryota</taxon>
        <taxon>Metazoa</taxon>
        <taxon>Spiralia</taxon>
        <taxon>Lophotrochozoa</taxon>
        <taxon>Mollusca</taxon>
        <taxon>Gastropoda</taxon>
        <taxon>Heterobranchia</taxon>
        <taxon>Euthyneura</taxon>
        <taxon>Panpulmonata</taxon>
        <taxon>Sacoglossa</taxon>
        <taxon>Placobranchoidea</taxon>
        <taxon>Plakobranchidae</taxon>
        <taxon>Plakobranchus</taxon>
    </lineage>
</organism>
<comment type="caution">
    <text evidence="1">The sequence shown here is derived from an EMBL/GenBank/DDBJ whole genome shotgun (WGS) entry which is preliminary data.</text>
</comment>